<dbReference type="SMART" id="SM01321">
    <property type="entry name" value="Y1_Tnp"/>
    <property type="match status" value="1"/>
</dbReference>
<dbReference type="AlphaFoldDB" id="A0A1F6EMM0"/>
<dbReference type="GO" id="GO:0006313">
    <property type="term" value="P:DNA transposition"/>
    <property type="evidence" value="ECO:0007669"/>
    <property type="project" value="InterPro"/>
</dbReference>
<dbReference type="GO" id="GO:0004803">
    <property type="term" value="F:transposase activity"/>
    <property type="evidence" value="ECO:0007669"/>
    <property type="project" value="InterPro"/>
</dbReference>
<dbReference type="PANTHER" id="PTHR34322">
    <property type="entry name" value="TRANSPOSASE, Y1_TNP DOMAIN-CONTAINING"/>
    <property type="match status" value="1"/>
</dbReference>
<protein>
    <recommendedName>
        <fullName evidence="1">Transposase IS200-like domain-containing protein</fullName>
    </recommendedName>
</protein>
<dbReference type="GO" id="GO:0003677">
    <property type="term" value="F:DNA binding"/>
    <property type="evidence" value="ECO:0007669"/>
    <property type="project" value="InterPro"/>
</dbReference>
<dbReference type="EMBL" id="MFLU01000011">
    <property type="protein sequence ID" value="OGG74880.1"/>
    <property type="molecule type" value="Genomic_DNA"/>
</dbReference>
<proteinExistence type="predicted"/>
<evidence type="ECO:0000313" key="2">
    <source>
        <dbReference type="EMBL" id="OGG74880.1"/>
    </source>
</evidence>
<name>A0A1F6EMM0_9BACT</name>
<dbReference type="PANTHER" id="PTHR34322:SF2">
    <property type="entry name" value="TRANSPOSASE IS200-LIKE DOMAIN-CONTAINING PROTEIN"/>
    <property type="match status" value="1"/>
</dbReference>
<comment type="caution">
    <text evidence="2">The sequence shown here is derived from an EMBL/GenBank/DDBJ whole genome shotgun (WGS) entry which is preliminary data.</text>
</comment>
<organism evidence="2 3">
    <name type="scientific">Candidatus Kaiserbacteria bacterium RIFCSPLOWO2_01_FULL_50_24</name>
    <dbReference type="NCBI Taxonomy" id="1798507"/>
    <lineage>
        <taxon>Bacteria</taxon>
        <taxon>Candidatus Kaiseribacteriota</taxon>
    </lineage>
</organism>
<evidence type="ECO:0000259" key="1">
    <source>
        <dbReference type="SMART" id="SM01321"/>
    </source>
</evidence>
<gene>
    <name evidence="2" type="ORF">A3A34_03610</name>
</gene>
<feature type="domain" description="Transposase IS200-like" evidence="1">
    <location>
        <begin position="1"/>
        <end position="138"/>
    </location>
</feature>
<reference evidence="2 3" key="1">
    <citation type="journal article" date="2016" name="Nat. Commun.">
        <title>Thousands of microbial genomes shed light on interconnected biogeochemical processes in an aquifer system.</title>
        <authorList>
            <person name="Anantharaman K."/>
            <person name="Brown C.T."/>
            <person name="Hug L.A."/>
            <person name="Sharon I."/>
            <person name="Castelle C.J."/>
            <person name="Probst A.J."/>
            <person name="Thomas B.C."/>
            <person name="Singh A."/>
            <person name="Wilkins M.J."/>
            <person name="Karaoz U."/>
            <person name="Brodie E.L."/>
            <person name="Williams K.H."/>
            <person name="Hubbard S.S."/>
            <person name="Banfield J.F."/>
        </authorList>
    </citation>
    <scope>NUCLEOTIDE SEQUENCE [LARGE SCALE GENOMIC DNA]</scope>
</reference>
<dbReference type="InterPro" id="IPR002686">
    <property type="entry name" value="Transposase_17"/>
</dbReference>
<dbReference type="STRING" id="1798507.A3A34_03610"/>
<dbReference type="Proteomes" id="UP000178587">
    <property type="component" value="Unassembled WGS sequence"/>
</dbReference>
<dbReference type="Gene3D" id="3.30.70.1290">
    <property type="entry name" value="Transposase IS200-like"/>
    <property type="match status" value="1"/>
</dbReference>
<evidence type="ECO:0000313" key="3">
    <source>
        <dbReference type="Proteomes" id="UP000178587"/>
    </source>
</evidence>
<dbReference type="SUPFAM" id="SSF143422">
    <property type="entry name" value="Transposase IS200-like"/>
    <property type="match status" value="1"/>
</dbReference>
<dbReference type="InterPro" id="IPR036515">
    <property type="entry name" value="Transposase_17_sf"/>
</dbReference>
<sequence>MELFHVLNRGVEKRNLFLDDRDRFRFVHDLYEFNDSAPAPEFTRYRDFVNPDIYNVRQRKRIVDVHGWCIMGNHYHLLLSELVEGGLSLFLRKLNVGYANYFNERYKRSGTLFQGRTKKILIESDAHFLYILHYLHLNPLDFLRGARNWRNGEIASAQSALAYLEKYRWSSYMDYCDKKNFPSILTKNLFEGSYNKKYAQELKSWLKDIEISSIQSLLLE</sequence>
<accession>A0A1F6EMM0</accession>